<keyword evidence="3" id="KW-0732">Signal</keyword>
<dbReference type="Proteomes" id="UP000095576">
    <property type="component" value="Unassembled WGS sequence"/>
</dbReference>
<proteinExistence type="inferred from homology"/>
<evidence type="ECO:0000313" key="8">
    <source>
        <dbReference type="EMBL" id="CUP93098.1"/>
    </source>
</evidence>
<dbReference type="AlphaFoldDB" id="A0A174SBK2"/>
<dbReference type="Pfam" id="PF14322">
    <property type="entry name" value="SusD-like_3"/>
    <property type="match status" value="1"/>
</dbReference>
<feature type="domain" description="SusD-like N-terminal" evidence="7">
    <location>
        <begin position="106"/>
        <end position="234"/>
    </location>
</feature>
<keyword evidence="4" id="KW-0472">Membrane</keyword>
<comment type="subcellular location">
    <subcellularLocation>
        <location evidence="1">Cell outer membrane</location>
    </subcellularLocation>
</comment>
<feature type="domain" description="RagB/SusD" evidence="6">
    <location>
        <begin position="272"/>
        <end position="547"/>
    </location>
</feature>
<evidence type="ECO:0000313" key="9">
    <source>
        <dbReference type="Proteomes" id="UP000095576"/>
    </source>
</evidence>
<organism evidence="8 9">
    <name type="scientific">Bacteroides thetaiotaomicron</name>
    <dbReference type="NCBI Taxonomy" id="818"/>
    <lineage>
        <taxon>Bacteria</taxon>
        <taxon>Pseudomonadati</taxon>
        <taxon>Bacteroidota</taxon>
        <taxon>Bacteroidia</taxon>
        <taxon>Bacteroidales</taxon>
        <taxon>Bacteroidaceae</taxon>
        <taxon>Bacteroides</taxon>
    </lineage>
</organism>
<evidence type="ECO:0000259" key="7">
    <source>
        <dbReference type="Pfam" id="PF14322"/>
    </source>
</evidence>
<dbReference type="SUPFAM" id="SSF48452">
    <property type="entry name" value="TPR-like"/>
    <property type="match status" value="1"/>
</dbReference>
<evidence type="ECO:0000256" key="4">
    <source>
        <dbReference type="ARBA" id="ARBA00023136"/>
    </source>
</evidence>
<dbReference type="Gene3D" id="1.25.40.390">
    <property type="match status" value="1"/>
</dbReference>
<evidence type="ECO:0000256" key="5">
    <source>
        <dbReference type="ARBA" id="ARBA00023237"/>
    </source>
</evidence>
<sequence length="547" mass="62448">MKNRISSVFILFLLLFTNSCMDLDKEPLDMISSDAVFKDEALSEAYLYKIYGYMPCGYGLFVEAGANVLSGMGITDLLDGSTDLLRSPAGWNESNGVMIPGTMSSTYNPLETWGRSYEAIRKVNNLIAGLSDDSPLSESFKERVIAEARFVRAFLYFDLVRRYGDVPLIKELQNFDNLQALLVPRTPKSDVYDFVETELEQIGEILPYAREIPATEHGRASREAAWALNGRVLLFAERYERSAFFSKKVIDEKYFELDDDYNALFQSRSGNKEVIFEVMFDGINKGHACDNLFMPPSIDNGWGSQTNPTQELVDSYEMLDGTPFDWNNPVHAKDPYTGRDKRLAASIITDGSVFKNKVIRTGYLMPDDGLGLVERTYTGYYIRKFLDETLPFEKLYFGGSQTSWKELRLAEVLLNYAEAQNEAKQGPDDSVHDAINAVRDRAGLPDLPEDLDYTGMKQRIIQERKVELAFEGHRFWDLRRWKLAESVLNNKYFHGMKITEENGVKHYEVFELNMLPKQVFLPKHYLMPINIGEMEKNPNLGSNNDGY</sequence>
<dbReference type="EMBL" id="CZAP01000016">
    <property type="protein sequence ID" value="CUP93098.1"/>
    <property type="molecule type" value="Genomic_DNA"/>
</dbReference>
<keyword evidence="5" id="KW-0998">Cell outer membrane</keyword>
<dbReference type="RefSeq" id="WP_016268262.1">
    <property type="nucleotide sequence ID" value="NZ_AP022660.1"/>
</dbReference>
<gene>
    <name evidence="8" type="ORF">ERS852511_03706</name>
</gene>
<comment type="similarity">
    <text evidence="2">Belongs to the SusD family.</text>
</comment>
<dbReference type="GO" id="GO:0009279">
    <property type="term" value="C:cell outer membrane"/>
    <property type="evidence" value="ECO:0007669"/>
    <property type="project" value="UniProtKB-SubCell"/>
</dbReference>
<accession>A0A174SBK2</accession>
<name>A0A174SBK2_BACT4</name>
<dbReference type="Pfam" id="PF07980">
    <property type="entry name" value="SusD_RagB"/>
    <property type="match status" value="1"/>
</dbReference>
<dbReference type="CDD" id="cd08977">
    <property type="entry name" value="SusD"/>
    <property type="match status" value="1"/>
</dbReference>
<dbReference type="InterPro" id="IPR011990">
    <property type="entry name" value="TPR-like_helical_dom_sf"/>
</dbReference>
<evidence type="ECO:0000256" key="2">
    <source>
        <dbReference type="ARBA" id="ARBA00006275"/>
    </source>
</evidence>
<evidence type="ECO:0000259" key="6">
    <source>
        <dbReference type="Pfam" id="PF07980"/>
    </source>
</evidence>
<protein>
    <submittedName>
        <fullName evidence="8">Liporotein</fullName>
    </submittedName>
</protein>
<dbReference type="InterPro" id="IPR012944">
    <property type="entry name" value="SusD_RagB_dom"/>
</dbReference>
<evidence type="ECO:0000256" key="1">
    <source>
        <dbReference type="ARBA" id="ARBA00004442"/>
    </source>
</evidence>
<evidence type="ECO:0000256" key="3">
    <source>
        <dbReference type="ARBA" id="ARBA00022729"/>
    </source>
</evidence>
<dbReference type="InterPro" id="IPR033985">
    <property type="entry name" value="SusD-like_N"/>
</dbReference>
<reference evidence="8 9" key="1">
    <citation type="submission" date="2015-09" db="EMBL/GenBank/DDBJ databases">
        <authorList>
            <consortium name="Pathogen Informatics"/>
        </authorList>
    </citation>
    <scope>NUCLEOTIDE SEQUENCE [LARGE SCALE GENOMIC DNA]</scope>
    <source>
        <strain evidence="8 9">2789STDY5834899</strain>
    </source>
</reference>